<feature type="transmembrane region" description="Helical" evidence="1">
    <location>
        <begin position="14"/>
        <end position="37"/>
    </location>
</feature>
<name>H9UC43_FERPD</name>
<keyword evidence="1" id="KW-0472">Membrane</keyword>
<dbReference type="OrthoDB" id="46071at2"/>
<proteinExistence type="predicted"/>
<gene>
    <name evidence="2" type="ordered locus">Ferpe_0976</name>
</gene>
<keyword evidence="3" id="KW-1185">Reference proteome</keyword>
<dbReference type="AlphaFoldDB" id="H9UC43"/>
<dbReference type="HOGENOM" id="CLU_2034593_0_0_0"/>
<keyword evidence="1" id="KW-1133">Transmembrane helix</keyword>
<dbReference type="PATRIC" id="fig|771875.3.peg.1002"/>
<keyword evidence="1" id="KW-0812">Transmembrane</keyword>
<dbReference type="EMBL" id="CP003260">
    <property type="protein sequence ID" value="AFG35086.1"/>
    <property type="molecule type" value="Genomic_DNA"/>
</dbReference>
<reference evidence="2" key="1">
    <citation type="submission" date="2012-03" db="EMBL/GenBank/DDBJ databases">
        <title>Complete sequence of Fervidobacterium pennivorans DSM 9078.</title>
        <authorList>
            <consortium name="US DOE Joint Genome Institute"/>
            <person name="Lucas S."/>
            <person name="Han J."/>
            <person name="Lapidus A."/>
            <person name="Cheng J.-F."/>
            <person name="Goodwin L."/>
            <person name="Pitluck S."/>
            <person name="Peters L."/>
            <person name="Ovchinnikova G."/>
            <person name="Lu M."/>
            <person name="Detter J.C."/>
            <person name="Han C."/>
            <person name="Tapia R."/>
            <person name="Land M."/>
            <person name="Hauser L."/>
            <person name="Kyrpides N."/>
            <person name="Ivanova N."/>
            <person name="Pagani I."/>
            <person name="Noll K.M."/>
            <person name="Woyke T."/>
        </authorList>
    </citation>
    <scope>NUCLEOTIDE SEQUENCE</scope>
    <source>
        <strain evidence="2">DSM 9078</strain>
    </source>
</reference>
<evidence type="ECO:0000313" key="2">
    <source>
        <dbReference type="EMBL" id="AFG35086.1"/>
    </source>
</evidence>
<dbReference type="STRING" id="771875.Ferpe_0976"/>
<sequence length="131" mass="15482">MDFELYYYFPIPPISWVFLVLRIGAMILIFYTLYALLRFFTEPESETSVGSRREFRKGRSAVNGIDNEELLRAFKTFGLTPYDNYWDASYRYYALRKAILASSLPTEVKESKLQEIDKMFEIVSDYYSKKG</sequence>
<accession>H9UC43</accession>
<evidence type="ECO:0000313" key="3">
    <source>
        <dbReference type="Proteomes" id="UP000007384"/>
    </source>
</evidence>
<organism evidence="2 3">
    <name type="scientific">Fervidobacterium pennivorans (strain DSM 9078 / Ven5)</name>
    <dbReference type="NCBI Taxonomy" id="771875"/>
    <lineage>
        <taxon>Bacteria</taxon>
        <taxon>Thermotogati</taxon>
        <taxon>Thermotogota</taxon>
        <taxon>Thermotogae</taxon>
        <taxon>Thermotogales</taxon>
        <taxon>Fervidobacteriaceae</taxon>
        <taxon>Fervidobacterium</taxon>
    </lineage>
</organism>
<dbReference type="RefSeq" id="WP_014451527.1">
    <property type="nucleotide sequence ID" value="NC_017095.1"/>
</dbReference>
<dbReference type="Proteomes" id="UP000007384">
    <property type="component" value="Chromosome"/>
</dbReference>
<evidence type="ECO:0000256" key="1">
    <source>
        <dbReference type="SAM" id="Phobius"/>
    </source>
</evidence>
<protein>
    <submittedName>
        <fullName evidence="2">Uncharacterized protein</fullName>
    </submittedName>
</protein>
<dbReference type="KEGG" id="fpe:Ferpe_0976"/>